<evidence type="ECO:0000313" key="3">
    <source>
        <dbReference type="EMBL" id="CAG9177273.1"/>
    </source>
</evidence>
<dbReference type="RefSeq" id="WP_223990981.1">
    <property type="nucleotide sequence ID" value="NZ_CAJZAG010000007.1"/>
</dbReference>
<feature type="compositionally biased region" description="Gly residues" evidence="1">
    <location>
        <begin position="31"/>
        <end position="61"/>
    </location>
</feature>
<evidence type="ECO:0000256" key="2">
    <source>
        <dbReference type="SAM" id="SignalP"/>
    </source>
</evidence>
<comment type="caution">
    <text evidence="3">The sequence shown here is derived from an EMBL/GenBank/DDBJ whole genome shotgun (WGS) entry which is preliminary data.</text>
</comment>
<feature type="compositionally biased region" description="Low complexity" evidence="1">
    <location>
        <begin position="81"/>
        <end position="95"/>
    </location>
</feature>
<feature type="region of interest" description="Disordered" evidence="1">
    <location>
        <begin position="31"/>
        <end position="95"/>
    </location>
</feature>
<name>A0ABN7YVF1_9BURK</name>
<feature type="signal peptide" evidence="2">
    <location>
        <begin position="1"/>
        <end position="29"/>
    </location>
</feature>
<proteinExistence type="predicted"/>
<dbReference type="EMBL" id="CAJZAG010000007">
    <property type="protein sequence ID" value="CAG9177273.1"/>
    <property type="molecule type" value="Genomic_DNA"/>
</dbReference>
<dbReference type="Proteomes" id="UP000706525">
    <property type="component" value="Unassembled WGS sequence"/>
</dbReference>
<organism evidence="3 4">
    <name type="scientific">Cupriavidus pampae</name>
    <dbReference type="NCBI Taxonomy" id="659251"/>
    <lineage>
        <taxon>Bacteria</taxon>
        <taxon>Pseudomonadati</taxon>
        <taxon>Pseudomonadota</taxon>
        <taxon>Betaproteobacteria</taxon>
        <taxon>Burkholderiales</taxon>
        <taxon>Burkholderiaceae</taxon>
        <taxon>Cupriavidus</taxon>
    </lineage>
</organism>
<protein>
    <submittedName>
        <fullName evidence="3">Uncharacterized protein</fullName>
    </submittedName>
</protein>
<evidence type="ECO:0000313" key="4">
    <source>
        <dbReference type="Proteomes" id="UP000706525"/>
    </source>
</evidence>
<reference evidence="3 4" key="1">
    <citation type="submission" date="2021-08" db="EMBL/GenBank/DDBJ databases">
        <authorList>
            <person name="Peeters C."/>
        </authorList>
    </citation>
    <scope>NUCLEOTIDE SEQUENCE [LARGE SCALE GENOMIC DNA]</scope>
    <source>
        <strain evidence="3 4">LMG 32289</strain>
    </source>
</reference>
<evidence type="ECO:0000256" key="1">
    <source>
        <dbReference type="SAM" id="MobiDB-lite"/>
    </source>
</evidence>
<gene>
    <name evidence="3" type="ORF">LMG32289_03763</name>
</gene>
<feature type="chain" id="PRO_5047356149" evidence="2">
    <location>
        <begin position="30"/>
        <end position="181"/>
    </location>
</feature>
<sequence>MRCTVGKLMAVAAAAVCLVAMGFAPHAEARPGGGGAHAGGGGQARGGGAHAAGNRAGGGNVGANQQVNNSRADARTRDVRSNSVNSVNASRDVNISSNRNVNVNVDSHGGCCGWDNDYHPVATAAAVTAAVAVTSAVVGSMVRSVPPGCAPVNYGGMVYQQCGSTWYMPQGAQYVVVNPPY</sequence>
<accession>A0ABN7YVF1</accession>
<keyword evidence="4" id="KW-1185">Reference proteome</keyword>
<keyword evidence="2" id="KW-0732">Signal</keyword>